<dbReference type="EMBL" id="JASSZA010000005">
    <property type="protein sequence ID" value="KAK2111983.1"/>
    <property type="molecule type" value="Genomic_DNA"/>
</dbReference>
<dbReference type="InterPro" id="IPR003961">
    <property type="entry name" value="FN3_dom"/>
</dbReference>
<protein>
    <submittedName>
        <fullName evidence="4">Protein sidekick-2</fullName>
    </submittedName>
</protein>
<accession>A0ABQ9VTX5</accession>
<feature type="domain" description="Fibronectin type-III" evidence="3">
    <location>
        <begin position="17"/>
        <end position="114"/>
    </location>
</feature>
<keyword evidence="5" id="KW-1185">Reference proteome</keyword>
<feature type="domain" description="Fibronectin type-III" evidence="3">
    <location>
        <begin position="319"/>
        <end position="416"/>
    </location>
</feature>
<dbReference type="InterPro" id="IPR013783">
    <property type="entry name" value="Ig-like_fold"/>
</dbReference>
<feature type="region of interest" description="Disordered" evidence="2">
    <location>
        <begin position="454"/>
        <end position="476"/>
    </location>
</feature>
<reference evidence="4 5" key="1">
    <citation type="submission" date="2023-05" db="EMBL/GenBank/DDBJ databases">
        <title>B98-5 Cell Line De Novo Hybrid Assembly: An Optical Mapping Approach.</title>
        <authorList>
            <person name="Kananen K."/>
            <person name="Auerbach J.A."/>
            <person name="Kautto E."/>
            <person name="Blachly J.S."/>
        </authorList>
    </citation>
    <scope>NUCLEOTIDE SEQUENCE [LARGE SCALE GENOMIC DNA]</scope>
    <source>
        <strain evidence="4">B95-8</strain>
        <tissue evidence="4">Cell line</tissue>
    </source>
</reference>
<evidence type="ECO:0000256" key="2">
    <source>
        <dbReference type="SAM" id="MobiDB-lite"/>
    </source>
</evidence>
<dbReference type="SMART" id="SM00060">
    <property type="entry name" value="FN3"/>
    <property type="match status" value="4"/>
</dbReference>
<dbReference type="CDD" id="cd00063">
    <property type="entry name" value="FN3"/>
    <property type="match status" value="4"/>
</dbReference>
<dbReference type="Pfam" id="PF00041">
    <property type="entry name" value="fn3"/>
    <property type="match status" value="4"/>
</dbReference>
<dbReference type="Proteomes" id="UP001266305">
    <property type="component" value="Unassembled WGS sequence"/>
</dbReference>
<dbReference type="SUPFAM" id="SSF49265">
    <property type="entry name" value="Fibronectin type III"/>
    <property type="match status" value="3"/>
</dbReference>
<proteinExistence type="predicted"/>
<dbReference type="InterPro" id="IPR050964">
    <property type="entry name" value="Striated_Muscle_Regulatory"/>
</dbReference>
<dbReference type="PRINTS" id="PR00014">
    <property type="entry name" value="FNTYPEIII"/>
</dbReference>
<dbReference type="Gene3D" id="2.60.40.10">
    <property type="entry name" value="Immunoglobulins"/>
    <property type="match status" value="4"/>
</dbReference>
<gene>
    <name evidence="4" type="primary">SDK2_2</name>
    <name evidence="4" type="ORF">P7K49_011730</name>
</gene>
<dbReference type="PROSITE" id="PS50853">
    <property type="entry name" value="FN3"/>
    <property type="match status" value="4"/>
</dbReference>
<sequence>MDSPEGSLKEGVPGQFFPAQGGLAHSSFAAPAPLQPLPEMEYNGNPESVGYKIKYSRSDGHGKTLSHVVQDRVEREYTIEDLEEWTEYRVQVQAFNAIGSGPWSQTVVGRTRESVPSSGPTNVSALATTSSSMLVRWSDVPEADRNGLVLGYKVMYKEKDSDAQPRFWLVEGNSSRSAQLTGLGKYVLYEVQVLAFTRIGDGRPSHPPILERTLDDVPGPPMGILFPEVRTTSVRLIWQPPAAPNGIILAYQITHRLNTTTANTATVEVLAPSARQYTAMGLKPESVYLFRITAQTRKGWGEAAEALVVTTEKRDRPQPPSRPVAQQEDVRARSVLLSWEPGSDGLSPVRYYTIQTRELPSGRWALHSASVSHNASSFIVDRLKPFTSYKFRVKATNDIGDSEFSEESEPVSARPQQSLPAHWLLSGPVSARPQQSLPAHWLLPGPVSARPQQSLPAHWLLPGPVSARPQQSLPAH</sequence>
<evidence type="ECO:0000313" key="5">
    <source>
        <dbReference type="Proteomes" id="UP001266305"/>
    </source>
</evidence>
<evidence type="ECO:0000259" key="3">
    <source>
        <dbReference type="PROSITE" id="PS50853"/>
    </source>
</evidence>
<comment type="caution">
    <text evidence="4">The sequence shown here is derived from an EMBL/GenBank/DDBJ whole genome shotgun (WGS) entry which is preliminary data.</text>
</comment>
<organism evidence="4 5">
    <name type="scientific">Saguinus oedipus</name>
    <name type="common">Cotton-top tamarin</name>
    <name type="synonym">Oedipomidas oedipus</name>
    <dbReference type="NCBI Taxonomy" id="9490"/>
    <lineage>
        <taxon>Eukaryota</taxon>
        <taxon>Metazoa</taxon>
        <taxon>Chordata</taxon>
        <taxon>Craniata</taxon>
        <taxon>Vertebrata</taxon>
        <taxon>Euteleostomi</taxon>
        <taxon>Mammalia</taxon>
        <taxon>Eutheria</taxon>
        <taxon>Euarchontoglires</taxon>
        <taxon>Primates</taxon>
        <taxon>Haplorrhini</taxon>
        <taxon>Platyrrhini</taxon>
        <taxon>Cebidae</taxon>
        <taxon>Callitrichinae</taxon>
        <taxon>Saguinus</taxon>
    </lineage>
</organism>
<dbReference type="PANTHER" id="PTHR13817:SF59">
    <property type="entry name" value="PROTEIN SIDEKICK-2"/>
    <property type="match status" value="1"/>
</dbReference>
<evidence type="ECO:0000313" key="4">
    <source>
        <dbReference type="EMBL" id="KAK2111983.1"/>
    </source>
</evidence>
<dbReference type="PANTHER" id="PTHR13817">
    <property type="entry name" value="TITIN"/>
    <property type="match status" value="1"/>
</dbReference>
<keyword evidence="1" id="KW-0677">Repeat</keyword>
<feature type="domain" description="Fibronectin type-III" evidence="3">
    <location>
        <begin position="119"/>
        <end position="216"/>
    </location>
</feature>
<dbReference type="InterPro" id="IPR036116">
    <property type="entry name" value="FN3_sf"/>
</dbReference>
<feature type="domain" description="Fibronectin type-III" evidence="3">
    <location>
        <begin position="220"/>
        <end position="314"/>
    </location>
</feature>
<name>A0ABQ9VTX5_SAGOE</name>
<evidence type="ECO:0000256" key="1">
    <source>
        <dbReference type="ARBA" id="ARBA00022737"/>
    </source>
</evidence>